<feature type="region of interest" description="Disordered" evidence="2">
    <location>
        <begin position="342"/>
        <end position="368"/>
    </location>
</feature>
<dbReference type="InterPro" id="IPR016024">
    <property type="entry name" value="ARM-type_fold"/>
</dbReference>
<keyword evidence="5" id="KW-1185">Reference proteome</keyword>
<feature type="region of interest" description="Disordered" evidence="2">
    <location>
        <begin position="308"/>
        <end position="328"/>
    </location>
</feature>
<evidence type="ECO:0000256" key="2">
    <source>
        <dbReference type="SAM" id="MobiDB-lite"/>
    </source>
</evidence>
<name>A0A2Z7DCS9_9LAMI</name>
<dbReference type="EMBL" id="KQ987737">
    <property type="protein sequence ID" value="KZV56987.1"/>
    <property type="molecule type" value="Genomic_DNA"/>
</dbReference>
<dbReference type="Pfam" id="PF05004">
    <property type="entry name" value="IFRD"/>
    <property type="match status" value="1"/>
</dbReference>
<accession>A0A2Z7DCS9</accession>
<evidence type="ECO:0000256" key="1">
    <source>
        <dbReference type="ARBA" id="ARBA00008828"/>
    </source>
</evidence>
<gene>
    <name evidence="4" type="ORF">F511_27945</name>
</gene>
<evidence type="ECO:0000259" key="3">
    <source>
        <dbReference type="Pfam" id="PF05004"/>
    </source>
</evidence>
<dbReference type="PANTHER" id="PTHR12354">
    <property type="entry name" value="INTERFERON-RELATED DEVELOPMENTAL REGULATOR"/>
    <property type="match status" value="1"/>
</dbReference>
<reference evidence="4 5" key="1">
    <citation type="journal article" date="2015" name="Proc. Natl. Acad. Sci. U.S.A.">
        <title>The resurrection genome of Boea hygrometrica: A blueprint for survival of dehydration.</title>
        <authorList>
            <person name="Xiao L."/>
            <person name="Yang G."/>
            <person name="Zhang L."/>
            <person name="Yang X."/>
            <person name="Zhao S."/>
            <person name="Ji Z."/>
            <person name="Zhou Q."/>
            <person name="Hu M."/>
            <person name="Wang Y."/>
            <person name="Chen M."/>
            <person name="Xu Y."/>
            <person name="Jin H."/>
            <person name="Xiao X."/>
            <person name="Hu G."/>
            <person name="Bao F."/>
            <person name="Hu Y."/>
            <person name="Wan P."/>
            <person name="Li L."/>
            <person name="Deng X."/>
            <person name="Kuang T."/>
            <person name="Xiang C."/>
            <person name="Zhu J.K."/>
            <person name="Oliver M.J."/>
            <person name="He Y."/>
        </authorList>
    </citation>
    <scope>NUCLEOTIDE SEQUENCE [LARGE SCALE GENOMIC DNA]</scope>
    <source>
        <strain evidence="5">cv. XS01</strain>
    </source>
</reference>
<sequence>MDRVLDDLLQKRGSTREGALSSIIDSFSVKCRGQFARKNFATLMYRCLNSFKKGSSKEIILASRVLGLLAVTIGCGDNAHELYKESVPIISQAFNSRNETCLLSVIDCLAIITFVGGNDSEETEASMQILWNFINSPIENVVERKKSDSILSATISAWSLLLTTVDGWNLNHNHWRGAITFFMDLLEVEDQSISMSAVEALALICELGCLEKFDSDSYADNMSFINKENNVLDQCSSKQELQEIVSNHAKRLVRLTALDNSAARIMKMNFSWKVLKVLEVKFLKHYLERGFITHMLVVIRVFVPEQRQSDSEDDSPKGHKPSDSALRKAKTRLLNKQRVLKARGRSKLDSSQASLFGSQSKFEPLSKL</sequence>
<dbReference type="InterPro" id="IPR007701">
    <property type="entry name" value="Interferon-rel_develop_reg_N"/>
</dbReference>
<feature type="compositionally biased region" description="Basic and acidic residues" evidence="2">
    <location>
        <begin position="308"/>
        <end position="326"/>
    </location>
</feature>
<dbReference type="PANTHER" id="PTHR12354:SF1">
    <property type="entry name" value="INTERFERON-RELATED DEVELOPMENTAL REGULATOR 1"/>
    <property type="match status" value="1"/>
</dbReference>
<feature type="domain" description="Interferon-related developmental regulator N-terminal" evidence="3">
    <location>
        <begin position="2"/>
        <end position="237"/>
    </location>
</feature>
<organism evidence="4 5">
    <name type="scientific">Dorcoceras hygrometricum</name>
    <dbReference type="NCBI Taxonomy" id="472368"/>
    <lineage>
        <taxon>Eukaryota</taxon>
        <taxon>Viridiplantae</taxon>
        <taxon>Streptophyta</taxon>
        <taxon>Embryophyta</taxon>
        <taxon>Tracheophyta</taxon>
        <taxon>Spermatophyta</taxon>
        <taxon>Magnoliopsida</taxon>
        <taxon>eudicotyledons</taxon>
        <taxon>Gunneridae</taxon>
        <taxon>Pentapetalae</taxon>
        <taxon>asterids</taxon>
        <taxon>lamiids</taxon>
        <taxon>Lamiales</taxon>
        <taxon>Gesneriaceae</taxon>
        <taxon>Didymocarpoideae</taxon>
        <taxon>Trichosporeae</taxon>
        <taxon>Loxocarpinae</taxon>
        <taxon>Dorcoceras</taxon>
    </lineage>
</organism>
<dbReference type="Proteomes" id="UP000250235">
    <property type="component" value="Unassembled WGS sequence"/>
</dbReference>
<dbReference type="AlphaFoldDB" id="A0A2Z7DCS9"/>
<protein>
    <submittedName>
        <fullName evidence="4">Interferon-related developmental regulator 1</fullName>
    </submittedName>
</protein>
<dbReference type="InterPro" id="IPR039777">
    <property type="entry name" value="IFRD"/>
</dbReference>
<evidence type="ECO:0000313" key="5">
    <source>
        <dbReference type="Proteomes" id="UP000250235"/>
    </source>
</evidence>
<proteinExistence type="inferred from homology"/>
<dbReference type="SUPFAM" id="SSF48371">
    <property type="entry name" value="ARM repeat"/>
    <property type="match status" value="1"/>
</dbReference>
<comment type="similarity">
    <text evidence="1">Belongs to the IFRD family.</text>
</comment>
<feature type="compositionally biased region" description="Polar residues" evidence="2">
    <location>
        <begin position="349"/>
        <end position="361"/>
    </location>
</feature>
<evidence type="ECO:0000313" key="4">
    <source>
        <dbReference type="EMBL" id="KZV56987.1"/>
    </source>
</evidence>
<dbReference type="OrthoDB" id="686784at2759"/>